<proteinExistence type="predicted"/>
<evidence type="ECO:0000313" key="3">
    <source>
        <dbReference type="Proteomes" id="UP001305414"/>
    </source>
</evidence>
<protein>
    <submittedName>
        <fullName evidence="2">Uncharacterized protein</fullName>
    </submittedName>
</protein>
<name>A0AAN7Z5G7_9PEZI</name>
<accession>A0AAN7Z5G7</accession>
<reference evidence="2 3" key="1">
    <citation type="submission" date="2023-10" db="EMBL/GenBank/DDBJ databases">
        <title>Draft genome sequence of Xylaria bambusicola isolate GMP-LS, the root and basal stem rot pathogen of sugarcane in Indonesia.</title>
        <authorList>
            <person name="Selvaraj P."/>
            <person name="Muralishankar V."/>
            <person name="Muruganantham S."/>
            <person name="Sp S."/>
            <person name="Haryani S."/>
            <person name="Lau K.J.X."/>
            <person name="Naqvi N.I."/>
        </authorList>
    </citation>
    <scope>NUCLEOTIDE SEQUENCE [LARGE SCALE GENOMIC DNA]</scope>
    <source>
        <strain evidence="2">GMP-LS</strain>
    </source>
</reference>
<dbReference type="AlphaFoldDB" id="A0AAN7Z5G7"/>
<dbReference type="Proteomes" id="UP001305414">
    <property type="component" value="Unassembled WGS sequence"/>
</dbReference>
<sequence>MTRLTSKVWGPGSTFIFLEPGPAVTDTDVICCLDQMRAHPAELIKHNLSFVRRHIDKYQGNDFLSKQIYILTKCAIKPSEYPGREFPDEVADQPVHSPFSKDILAISPSSFNWLNDYALEHVQFFFPPSTTYRKRPPSEWLWVLLAGDVSRFRAVCYGEPYWKFVMLEPVFQGVTNTAMIGTKWLKDPLTGSNFIVPSTPITPTKRKKGKKAKAATSPVKVVITPADSDDSDWVFSQGSSDSDSDETMIGADDYPHPKRIKTGRMPMRKRSRNVITLRH</sequence>
<keyword evidence="3" id="KW-1185">Reference proteome</keyword>
<gene>
    <name evidence="2" type="ORF">RRF57_006302</name>
</gene>
<evidence type="ECO:0000256" key="1">
    <source>
        <dbReference type="SAM" id="MobiDB-lite"/>
    </source>
</evidence>
<comment type="caution">
    <text evidence="2">The sequence shown here is derived from an EMBL/GenBank/DDBJ whole genome shotgun (WGS) entry which is preliminary data.</text>
</comment>
<organism evidence="2 3">
    <name type="scientific">Xylaria bambusicola</name>
    <dbReference type="NCBI Taxonomy" id="326684"/>
    <lineage>
        <taxon>Eukaryota</taxon>
        <taxon>Fungi</taxon>
        <taxon>Dikarya</taxon>
        <taxon>Ascomycota</taxon>
        <taxon>Pezizomycotina</taxon>
        <taxon>Sordariomycetes</taxon>
        <taxon>Xylariomycetidae</taxon>
        <taxon>Xylariales</taxon>
        <taxon>Xylariaceae</taxon>
        <taxon>Xylaria</taxon>
    </lineage>
</organism>
<feature type="region of interest" description="Disordered" evidence="1">
    <location>
        <begin position="232"/>
        <end position="258"/>
    </location>
</feature>
<dbReference type="EMBL" id="JAWHQM010000016">
    <property type="protein sequence ID" value="KAK5630587.1"/>
    <property type="molecule type" value="Genomic_DNA"/>
</dbReference>
<evidence type="ECO:0000313" key="2">
    <source>
        <dbReference type="EMBL" id="KAK5630587.1"/>
    </source>
</evidence>